<dbReference type="Proteomes" id="UP000256970">
    <property type="component" value="Unassembled WGS sequence"/>
</dbReference>
<dbReference type="InterPro" id="IPR003653">
    <property type="entry name" value="Peptidase_C48_C"/>
</dbReference>
<accession>A0A383VRG5</accession>
<gene>
    <name evidence="6" type="ORF">BQ4739_LOCUS7837</name>
</gene>
<dbReference type="PANTHER" id="PTHR46468">
    <property type="entry name" value="SENTRIN-SPECIFIC PROTEASE 8"/>
    <property type="match status" value="1"/>
</dbReference>
<organism evidence="6 7">
    <name type="scientific">Tetradesmus obliquus</name>
    <name type="common">Green alga</name>
    <name type="synonym">Acutodesmus obliquus</name>
    <dbReference type="NCBI Taxonomy" id="3088"/>
    <lineage>
        <taxon>Eukaryota</taxon>
        <taxon>Viridiplantae</taxon>
        <taxon>Chlorophyta</taxon>
        <taxon>core chlorophytes</taxon>
        <taxon>Chlorophyceae</taxon>
        <taxon>CS clade</taxon>
        <taxon>Sphaeropleales</taxon>
        <taxon>Scenedesmaceae</taxon>
        <taxon>Tetradesmus</taxon>
    </lineage>
</organism>
<keyword evidence="2" id="KW-0645">Protease</keyword>
<evidence type="ECO:0000313" key="7">
    <source>
        <dbReference type="Proteomes" id="UP000256970"/>
    </source>
</evidence>
<dbReference type="Pfam" id="PF02902">
    <property type="entry name" value="Peptidase_C48"/>
    <property type="match status" value="1"/>
</dbReference>
<dbReference type="SUPFAM" id="SSF54001">
    <property type="entry name" value="Cysteine proteinases"/>
    <property type="match status" value="1"/>
</dbReference>
<protein>
    <recommendedName>
        <fullName evidence="5">Ubiquitin-like protease family profile domain-containing protein</fullName>
    </recommendedName>
</protein>
<dbReference type="PROSITE" id="PS50600">
    <property type="entry name" value="ULP_PROTEASE"/>
    <property type="match status" value="1"/>
</dbReference>
<evidence type="ECO:0000256" key="4">
    <source>
        <dbReference type="ARBA" id="ARBA00022807"/>
    </source>
</evidence>
<evidence type="ECO:0000259" key="5">
    <source>
        <dbReference type="PROSITE" id="PS50600"/>
    </source>
</evidence>
<sequence>MSDRRILSYHDVVLRHGDVELLRGPLWLNDQIIAFFFEYLTHELHPSLSSKVALMPGATTFLLLNSDLAESAMIFEALQLHEKELVLFAVNDNPDVEWAAGGVHWSCLAYHRASNSFHHYDSSAPHNRKVARSLAGAATPLVRSRSGSSGSNDALFPSFVEVAAMPQQQNSNDCGMYVLAVARALCDSLANAQQQQQQQQDESASAQPCCWQLSKEQEAALLHGITPAGVAEMRDELLAAISSLVKRAAAAADLN</sequence>
<keyword evidence="7" id="KW-1185">Reference proteome</keyword>
<name>A0A383VRG5_TETOB</name>
<dbReference type="GO" id="GO:0019784">
    <property type="term" value="F:deNEDDylase activity"/>
    <property type="evidence" value="ECO:0007669"/>
    <property type="project" value="InterPro"/>
</dbReference>
<dbReference type="GO" id="GO:0000338">
    <property type="term" value="P:protein deneddylation"/>
    <property type="evidence" value="ECO:0007669"/>
    <property type="project" value="TreeGrafter"/>
</dbReference>
<feature type="domain" description="Ubiquitin-like protease family profile" evidence="5">
    <location>
        <begin position="12"/>
        <end position="185"/>
    </location>
</feature>
<dbReference type="PANTHER" id="PTHR46468:SF1">
    <property type="entry name" value="SENTRIN-SPECIFIC PROTEASE 8"/>
    <property type="match status" value="1"/>
</dbReference>
<dbReference type="STRING" id="3088.A0A383VRG5"/>
<dbReference type="GO" id="GO:0006508">
    <property type="term" value="P:proteolysis"/>
    <property type="evidence" value="ECO:0007669"/>
    <property type="project" value="UniProtKB-KW"/>
</dbReference>
<evidence type="ECO:0000256" key="1">
    <source>
        <dbReference type="ARBA" id="ARBA00005234"/>
    </source>
</evidence>
<comment type="similarity">
    <text evidence="1">Belongs to the peptidase C48 family.</text>
</comment>
<dbReference type="InterPro" id="IPR044613">
    <property type="entry name" value="Nep1/2-like"/>
</dbReference>
<evidence type="ECO:0000256" key="3">
    <source>
        <dbReference type="ARBA" id="ARBA00022801"/>
    </source>
</evidence>
<evidence type="ECO:0000256" key="2">
    <source>
        <dbReference type="ARBA" id="ARBA00022670"/>
    </source>
</evidence>
<keyword evidence="3" id="KW-0378">Hydrolase</keyword>
<keyword evidence="4" id="KW-0788">Thiol protease</keyword>
<dbReference type="GO" id="GO:0008234">
    <property type="term" value="F:cysteine-type peptidase activity"/>
    <property type="evidence" value="ECO:0007669"/>
    <property type="project" value="UniProtKB-KW"/>
</dbReference>
<reference evidence="6 7" key="1">
    <citation type="submission" date="2016-10" db="EMBL/GenBank/DDBJ databases">
        <authorList>
            <person name="Cai Z."/>
        </authorList>
    </citation>
    <scope>NUCLEOTIDE SEQUENCE [LARGE SCALE GENOMIC DNA]</scope>
</reference>
<dbReference type="Gene3D" id="3.40.395.10">
    <property type="entry name" value="Adenoviral Proteinase, Chain A"/>
    <property type="match status" value="1"/>
</dbReference>
<evidence type="ECO:0000313" key="6">
    <source>
        <dbReference type="EMBL" id="SZX67439.1"/>
    </source>
</evidence>
<dbReference type="EMBL" id="FNXT01000796">
    <property type="protein sequence ID" value="SZX67439.1"/>
    <property type="molecule type" value="Genomic_DNA"/>
</dbReference>
<dbReference type="InterPro" id="IPR038765">
    <property type="entry name" value="Papain-like_cys_pep_sf"/>
</dbReference>
<dbReference type="AlphaFoldDB" id="A0A383VRG5"/>
<proteinExistence type="inferred from homology"/>